<evidence type="ECO:0000313" key="2">
    <source>
        <dbReference type="Proteomes" id="UP000702425"/>
    </source>
</evidence>
<organism evidence="1 2">
    <name type="scientific">Microcoleus asticus IPMA8</name>
    <dbReference type="NCBI Taxonomy" id="2563858"/>
    <lineage>
        <taxon>Bacteria</taxon>
        <taxon>Bacillati</taxon>
        <taxon>Cyanobacteriota</taxon>
        <taxon>Cyanophyceae</taxon>
        <taxon>Oscillatoriophycideae</taxon>
        <taxon>Oscillatoriales</taxon>
        <taxon>Microcoleaceae</taxon>
        <taxon>Microcoleus</taxon>
        <taxon>Microcoleus asticus</taxon>
    </lineage>
</organism>
<dbReference type="EMBL" id="SRRZ01000185">
    <property type="protein sequence ID" value="NQE38161.1"/>
    <property type="molecule type" value="Genomic_DNA"/>
</dbReference>
<dbReference type="PANTHER" id="PTHR30348">
    <property type="entry name" value="UNCHARACTERIZED PROTEIN YECE"/>
    <property type="match status" value="1"/>
</dbReference>
<dbReference type="SUPFAM" id="SSF117396">
    <property type="entry name" value="TM1631-like"/>
    <property type="match status" value="1"/>
</dbReference>
<dbReference type="Gene3D" id="3.20.20.410">
    <property type="entry name" value="Protein of unknown function UPF0759"/>
    <property type="match status" value="1"/>
</dbReference>
<dbReference type="RefSeq" id="WP_246277042.1">
    <property type="nucleotide sequence ID" value="NZ_CAWPPK010000096.1"/>
</dbReference>
<reference evidence="1 2" key="1">
    <citation type="journal article" date="2020" name="Sci. Rep.">
        <title>A novel cyanobacterial geosmin producer, revising GeoA distribution and dispersion patterns in Bacteria.</title>
        <authorList>
            <person name="Churro C."/>
            <person name="Semedo-Aguiar A.P."/>
            <person name="Silva A.D."/>
            <person name="Pereira-Leal J.B."/>
            <person name="Leite R.B."/>
        </authorList>
    </citation>
    <scope>NUCLEOTIDE SEQUENCE [LARGE SCALE GENOMIC DNA]</scope>
    <source>
        <strain evidence="1 2">IPMA8</strain>
    </source>
</reference>
<evidence type="ECO:0008006" key="3">
    <source>
        <dbReference type="Google" id="ProtNLM"/>
    </source>
</evidence>
<comment type="caution">
    <text evidence="1">The sequence shown here is derived from an EMBL/GenBank/DDBJ whole genome shotgun (WGS) entry which is preliminary data.</text>
</comment>
<accession>A0ABX2D6R0</accession>
<proteinExistence type="predicted"/>
<protein>
    <recommendedName>
        <fullName evidence="3">DUF72 domain-containing protein</fullName>
    </recommendedName>
</protein>
<sequence>MEAITNPDLIVHIGTSCWSYDHWEGVLDPRHLPPRKELDRYIQQYQTVEVNSTYYRWLPNTTFAFLARAPRDN</sequence>
<dbReference type="Pfam" id="PF01904">
    <property type="entry name" value="DUF72"/>
    <property type="match status" value="1"/>
</dbReference>
<dbReference type="InterPro" id="IPR036520">
    <property type="entry name" value="UPF0759_sf"/>
</dbReference>
<evidence type="ECO:0000313" key="1">
    <source>
        <dbReference type="EMBL" id="NQE38161.1"/>
    </source>
</evidence>
<keyword evidence="2" id="KW-1185">Reference proteome</keyword>
<name>A0ABX2D6R0_9CYAN</name>
<dbReference type="InterPro" id="IPR002763">
    <property type="entry name" value="DUF72"/>
</dbReference>
<dbReference type="PANTHER" id="PTHR30348:SF4">
    <property type="entry name" value="DUF72 DOMAIN-CONTAINING PROTEIN"/>
    <property type="match status" value="1"/>
</dbReference>
<dbReference type="Proteomes" id="UP000702425">
    <property type="component" value="Unassembled WGS sequence"/>
</dbReference>
<gene>
    <name evidence="1" type="ORF">E5S67_05945</name>
</gene>